<dbReference type="InterPro" id="IPR036514">
    <property type="entry name" value="SGNH_hydro_sf"/>
</dbReference>
<name>A0ABV9W649_9ACTN</name>
<keyword evidence="3" id="KW-1185">Reference proteome</keyword>
<evidence type="ECO:0000313" key="2">
    <source>
        <dbReference type="EMBL" id="MFC5003201.1"/>
    </source>
</evidence>
<dbReference type="Pfam" id="PF13472">
    <property type="entry name" value="Lipase_GDSL_2"/>
    <property type="match status" value="1"/>
</dbReference>
<dbReference type="RefSeq" id="WP_380121992.1">
    <property type="nucleotide sequence ID" value="NZ_JBHSIU010000046.1"/>
</dbReference>
<dbReference type="Gene3D" id="3.40.50.1110">
    <property type="entry name" value="SGNH hydrolase"/>
    <property type="match status" value="1"/>
</dbReference>
<dbReference type="Proteomes" id="UP001595912">
    <property type="component" value="Unassembled WGS sequence"/>
</dbReference>
<feature type="domain" description="SGNH hydrolase-type esterase" evidence="1">
    <location>
        <begin position="55"/>
        <end position="227"/>
    </location>
</feature>
<keyword evidence="2" id="KW-0378">Hydrolase</keyword>
<dbReference type="EMBL" id="JBHSIU010000046">
    <property type="protein sequence ID" value="MFC5003201.1"/>
    <property type="molecule type" value="Genomic_DNA"/>
</dbReference>
<proteinExistence type="predicted"/>
<protein>
    <submittedName>
        <fullName evidence="2">SGNH/GDSL hydrolase family protein</fullName>
    </submittedName>
</protein>
<reference evidence="3" key="1">
    <citation type="journal article" date="2019" name="Int. J. Syst. Evol. Microbiol.">
        <title>The Global Catalogue of Microorganisms (GCM) 10K type strain sequencing project: providing services to taxonomists for standard genome sequencing and annotation.</title>
        <authorList>
            <consortium name="The Broad Institute Genomics Platform"/>
            <consortium name="The Broad Institute Genome Sequencing Center for Infectious Disease"/>
            <person name="Wu L."/>
            <person name="Ma J."/>
        </authorList>
    </citation>
    <scope>NUCLEOTIDE SEQUENCE [LARGE SCALE GENOMIC DNA]</scope>
    <source>
        <strain evidence="3">CGMCC 4.7152</strain>
    </source>
</reference>
<evidence type="ECO:0000259" key="1">
    <source>
        <dbReference type="Pfam" id="PF13472"/>
    </source>
</evidence>
<dbReference type="InterPro" id="IPR051532">
    <property type="entry name" value="Ester_Hydrolysis_Enzymes"/>
</dbReference>
<comment type="caution">
    <text evidence="2">The sequence shown here is derived from an EMBL/GenBank/DDBJ whole genome shotgun (WGS) entry which is preliminary data.</text>
</comment>
<dbReference type="PANTHER" id="PTHR30383">
    <property type="entry name" value="THIOESTERASE 1/PROTEASE 1/LYSOPHOSPHOLIPASE L1"/>
    <property type="match status" value="1"/>
</dbReference>
<dbReference type="CDD" id="cd01836">
    <property type="entry name" value="FeeA_FeeB_like"/>
    <property type="match status" value="1"/>
</dbReference>
<organism evidence="2 3">
    <name type="scientific">Dactylosporangium cerinum</name>
    <dbReference type="NCBI Taxonomy" id="1434730"/>
    <lineage>
        <taxon>Bacteria</taxon>
        <taxon>Bacillati</taxon>
        <taxon>Actinomycetota</taxon>
        <taxon>Actinomycetes</taxon>
        <taxon>Micromonosporales</taxon>
        <taxon>Micromonosporaceae</taxon>
        <taxon>Dactylosporangium</taxon>
    </lineage>
</organism>
<dbReference type="SUPFAM" id="SSF52266">
    <property type="entry name" value="SGNH hydrolase"/>
    <property type="match status" value="1"/>
</dbReference>
<sequence>MTDLHKHDRVNPLRLPVVAVQGLWLRSTLRLASAPGGGTSGTAPGPTGPPLRLAVLGDSTAAGCGVTGDDEAFAAGFAQEVATRTRRPVDWQVVGQFGATARRVRFRLVPRLDDDLDTVVLLAGANDVLAGRGPSLWREDLTGILADLSHITHQVVVAGIPPFGLFPSIPATLGRYLGERADALNAVSREVCGRNPRTTTFIGSPAGTPPAGFFSTDRFHPSAQGYRFWANDVAARLLPAQPDA</sequence>
<dbReference type="PANTHER" id="PTHR30383:SF5">
    <property type="entry name" value="SGNH HYDROLASE-TYPE ESTERASE DOMAIN-CONTAINING PROTEIN"/>
    <property type="match status" value="1"/>
</dbReference>
<accession>A0ABV9W649</accession>
<dbReference type="InterPro" id="IPR013830">
    <property type="entry name" value="SGNH_hydro"/>
</dbReference>
<dbReference type="GO" id="GO:0016787">
    <property type="term" value="F:hydrolase activity"/>
    <property type="evidence" value="ECO:0007669"/>
    <property type="project" value="UniProtKB-KW"/>
</dbReference>
<gene>
    <name evidence="2" type="ORF">ACFPIJ_35895</name>
</gene>
<evidence type="ECO:0000313" key="3">
    <source>
        <dbReference type="Proteomes" id="UP001595912"/>
    </source>
</evidence>